<organism evidence="1 2">
    <name type="scientific">Suillus luteus UH-Slu-Lm8-n1</name>
    <dbReference type="NCBI Taxonomy" id="930992"/>
    <lineage>
        <taxon>Eukaryota</taxon>
        <taxon>Fungi</taxon>
        <taxon>Dikarya</taxon>
        <taxon>Basidiomycota</taxon>
        <taxon>Agaricomycotina</taxon>
        <taxon>Agaricomycetes</taxon>
        <taxon>Agaricomycetidae</taxon>
        <taxon>Boletales</taxon>
        <taxon>Suillineae</taxon>
        <taxon>Suillaceae</taxon>
        <taxon>Suillus</taxon>
    </lineage>
</organism>
<dbReference type="EMBL" id="KN835134">
    <property type="protein sequence ID" value="KIK49162.1"/>
    <property type="molecule type" value="Genomic_DNA"/>
</dbReference>
<dbReference type="Proteomes" id="UP000054485">
    <property type="component" value="Unassembled WGS sequence"/>
</dbReference>
<reference evidence="2" key="2">
    <citation type="submission" date="2015-01" db="EMBL/GenBank/DDBJ databases">
        <title>Evolutionary Origins and Diversification of the Mycorrhizal Mutualists.</title>
        <authorList>
            <consortium name="DOE Joint Genome Institute"/>
            <consortium name="Mycorrhizal Genomics Consortium"/>
            <person name="Kohler A."/>
            <person name="Kuo A."/>
            <person name="Nagy L.G."/>
            <person name="Floudas D."/>
            <person name="Copeland A."/>
            <person name="Barry K.W."/>
            <person name="Cichocki N."/>
            <person name="Veneault-Fourrey C."/>
            <person name="LaButti K."/>
            <person name="Lindquist E.A."/>
            <person name="Lipzen A."/>
            <person name="Lundell T."/>
            <person name="Morin E."/>
            <person name="Murat C."/>
            <person name="Riley R."/>
            <person name="Ohm R."/>
            <person name="Sun H."/>
            <person name="Tunlid A."/>
            <person name="Henrissat B."/>
            <person name="Grigoriev I.V."/>
            <person name="Hibbett D.S."/>
            <person name="Martin F."/>
        </authorList>
    </citation>
    <scope>NUCLEOTIDE SEQUENCE [LARGE SCALE GENOMIC DNA]</scope>
    <source>
        <strain evidence="2">UH-Slu-Lm8-n1</strain>
    </source>
</reference>
<name>A0A0D0BUE2_9AGAM</name>
<dbReference type="HOGENOM" id="CLU_2348096_0_0_1"/>
<proteinExistence type="predicted"/>
<dbReference type="InParanoid" id="A0A0D0BUE2"/>
<gene>
    <name evidence="1" type="ORF">CY34DRAFT_437065</name>
</gene>
<evidence type="ECO:0000313" key="2">
    <source>
        <dbReference type="Proteomes" id="UP000054485"/>
    </source>
</evidence>
<reference evidence="1 2" key="1">
    <citation type="submission" date="2014-04" db="EMBL/GenBank/DDBJ databases">
        <authorList>
            <consortium name="DOE Joint Genome Institute"/>
            <person name="Kuo A."/>
            <person name="Ruytinx J."/>
            <person name="Rineau F."/>
            <person name="Colpaert J."/>
            <person name="Kohler A."/>
            <person name="Nagy L.G."/>
            <person name="Floudas D."/>
            <person name="Copeland A."/>
            <person name="Barry K.W."/>
            <person name="Cichocki N."/>
            <person name="Veneault-Fourrey C."/>
            <person name="LaButti K."/>
            <person name="Lindquist E.A."/>
            <person name="Lipzen A."/>
            <person name="Lundell T."/>
            <person name="Morin E."/>
            <person name="Murat C."/>
            <person name="Sun H."/>
            <person name="Tunlid A."/>
            <person name="Henrissat B."/>
            <person name="Grigoriev I.V."/>
            <person name="Hibbett D.S."/>
            <person name="Martin F."/>
            <person name="Nordberg H.P."/>
            <person name="Cantor M.N."/>
            <person name="Hua S.X."/>
        </authorList>
    </citation>
    <scope>NUCLEOTIDE SEQUENCE [LARGE SCALE GENOMIC DNA]</scope>
    <source>
        <strain evidence="1 2">UH-Slu-Lm8-n1</strain>
    </source>
</reference>
<keyword evidence="2" id="KW-1185">Reference proteome</keyword>
<evidence type="ECO:0000313" key="1">
    <source>
        <dbReference type="EMBL" id="KIK49162.1"/>
    </source>
</evidence>
<dbReference type="AlphaFoldDB" id="A0A0D0BUE2"/>
<protein>
    <submittedName>
        <fullName evidence="1">Uncharacterized protein</fullName>
    </submittedName>
</protein>
<sequence length="97" mass="10892">MPTSLRPKLQWPRPIHLRSRKHASEPLFLLCESARPAFCQCTSYEYFDRGAVKCHRTSQERWPNNMGSLNFTSASASAATPANFVAHGVENGLKSSR</sequence>
<accession>A0A0D0BUE2</accession>